<protein>
    <submittedName>
        <fullName evidence="7">Peptide/nickel transport system substrate-binding protein</fullName>
    </submittedName>
</protein>
<dbReference type="InterPro" id="IPR006311">
    <property type="entry name" value="TAT_signal"/>
</dbReference>
<dbReference type="RefSeq" id="WP_110815047.1">
    <property type="nucleotide sequence ID" value="NZ_QJTE01000004.1"/>
</dbReference>
<sequence length="523" mass="57951">MIRTPYRLTRRGLLGHGLAAGGLAALPATRALAQTSDEGGRLRARLYADIQNLDPAFWTSASDALVMECIYAFAMQFETGTDQFTAQPVAFSRIEQVDDTHIEFELHEGIMYSGDYGEMTAEDVKFSYERIADPEVDSPYAEDWAQLDHVEVTGKYSGTIVLKAPFAPLFNSTLPATSGIILPQAAIEAAGGQFTTEPPVYSGPYRIRSWEPRTRVVLERNPDFTLFEVEFDEIELIPIEDPKTAELGFEAGDIDHAQTSISSMARYAETPPARGSFQRFTGLNYYWLGMNEGNADLADQNIRRAIQHGISREAVVEAAYLGAAEPAAGIIAPGLTGHREANLYDYDPERARQLLDEAGASGLRVSLAIQQTAEDLAAAQVIQALLADIGVMVQIDQYESGTFWSLGVESEGDQWRDLQLFLFSFTMQPDPSWATVWFTPAQVGVWNWQRFDNAEYAELHRAAASELDTEARAEMYVRMQDLMEESGDFVFLTFEPVGILTADGVEDAMRPDGTPILPRFTRS</sequence>
<dbReference type="Gene3D" id="3.10.105.10">
    <property type="entry name" value="Dipeptide-binding Protein, Domain 3"/>
    <property type="match status" value="1"/>
</dbReference>
<dbReference type="AlphaFoldDB" id="A0A318SNG4"/>
<dbReference type="GO" id="GO:0043190">
    <property type="term" value="C:ATP-binding cassette (ABC) transporter complex"/>
    <property type="evidence" value="ECO:0007669"/>
    <property type="project" value="InterPro"/>
</dbReference>
<dbReference type="PANTHER" id="PTHR30290">
    <property type="entry name" value="PERIPLASMIC BINDING COMPONENT OF ABC TRANSPORTER"/>
    <property type="match status" value="1"/>
</dbReference>
<evidence type="ECO:0000313" key="7">
    <source>
        <dbReference type="EMBL" id="PYE82374.1"/>
    </source>
</evidence>
<dbReference type="SUPFAM" id="SSF53850">
    <property type="entry name" value="Periplasmic binding protein-like II"/>
    <property type="match status" value="1"/>
</dbReference>
<dbReference type="Gene3D" id="3.40.190.10">
    <property type="entry name" value="Periplasmic binding protein-like II"/>
    <property type="match status" value="1"/>
</dbReference>
<evidence type="ECO:0000256" key="2">
    <source>
        <dbReference type="ARBA" id="ARBA00005695"/>
    </source>
</evidence>
<evidence type="ECO:0000313" key="8">
    <source>
        <dbReference type="Proteomes" id="UP000248311"/>
    </source>
</evidence>
<evidence type="ECO:0000259" key="6">
    <source>
        <dbReference type="Pfam" id="PF00496"/>
    </source>
</evidence>
<organism evidence="7 8">
    <name type="scientific">Pseudoroseicyclus aestuarii</name>
    <dbReference type="NCBI Taxonomy" id="1795041"/>
    <lineage>
        <taxon>Bacteria</taxon>
        <taxon>Pseudomonadati</taxon>
        <taxon>Pseudomonadota</taxon>
        <taxon>Alphaproteobacteria</taxon>
        <taxon>Rhodobacterales</taxon>
        <taxon>Paracoccaceae</taxon>
        <taxon>Pseudoroseicyclus</taxon>
    </lineage>
</organism>
<keyword evidence="3" id="KW-0813">Transport</keyword>
<dbReference type="InterPro" id="IPR030678">
    <property type="entry name" value="Peptide/Ni-bd"/>
</dbReference>
<keyword evidence="4 5" id="KW-0732">Signal</keyword>
<feature type="signal peptide" evidence="5">
    <location>
        <begin position="1"/>
        <end position="33"/>
    </location>
</feature>
<feature type="domain" description="Solute-binding protein family 5" evidence="6">
    <location>
        <begin position="97"/>
        <end position="436"/>
    </location>
</feature>
<dbReference type="GO" id="GO:0015833">
    <property type="term" value="P:peptide transport"/>
    <property type="evidence" value="ECO:0007669"/>
    <property type="project" value="TreeGrafter"/>
</dbReference>
<dbReference type="InterPro" id="IPR039424">
    <property type="entry name" value="SBP_5"/>
</dbReference>
<evidence type="ECO:0000256" key="4">
    <source>
        <dbReference type="ARBA" id="ARBA00022729"/>
    </source>
</evidence>
<dbReference type="GO" id="GO:1904680">
    <property type="term" value="F:peptide transmembrane transporter activity"/>
    <property type="evidence" value="ECO:0007669"/>
    <property type="project" value="TreeGrafter"/>
</dbReference>
<dbReference type="InterPro" id="IPR000914">
    <property type="entry name" value="SBP_5_dom"/>
</dbReference>
<name>A0A318SNG4_9RHOB</name>
<evidence type="ECO:0000256" key="5">
    <source>
        <dbReference type="SAM" id="SignalP"/>
    </source>
</evidence>
<dbReference type="PROSITE" id="PS51318">
    <property type="entry name" value="TAT"/>
    <property type="match status" value="1"/>
</dbReference>
<feature type="chain" id="PRO_5016262917" evidence="5">
    <location>
        <begin position="34"/>
        <end position="523"/>
    </location>
</feature>
<accession>A0A318SNG4</accession>
<gene>
    <name evidence="7" type="ORF">DFP88_104130</name>
</gene>
<comment type="similarity">
    <text evidence="2">Belongs to the bacterial solute-binding protein 5 family.</text>
</comment>
<dbReference type="OrthoDB" id="9803988at2"/>
<dbReference type="GO" id="GO:0030288">
    <property type="term" value="C:outer membrane-bounded periplasmic space"/>
    <property type="evidence" value="ECO:0007669"/>
    <property type="project" value="UniProtKB-ARBA"/>
</dbReference>
<dbReference type="Pfam" id="PF00496">
    <property type="entry name" value="SBP_bac_5"/>
    <property type="match status" value="1"/>
</dbReference>
<proteinExistence type="inferred from homology"/>
<evidence type="ECO:0000256" key="3">
    <source>
        <dbReference type="ARBA" id="ARBA00022448"/>
    </source>
</evidence>
<dbReference type="PANTHER" id="PTHR30290:SF9">
    <property type="entry name" value="OLIGOPEPTIDE-BINDING PROTEIN APPA"/>
    <property type="match status" value="1"/>
</dbReference>
<dbReference type="Proteomes" id="UP000248311">
    <property type="component" value="Unassembled WGS sequence"/>
</dbReference>
<keyword evidence="8" id="KW-1185">Reference proteome</keyword>
<reference evidence="7 8" key="1">
    <citation type="submission" date="2018-06" db="EMBL/GenBank/DDBJ databases">
        <title>Genomic Encyclopedia of Type Strains, Phase III (KMG-III): the genomes of soil and plant-associated and newly described type strains.</title>
        <authorList>
            <person name="Whitman W."/>
        </authorList>
    </citation>
    <scope>NUCLEOTIDE SEQUENCE [LARGE SCALE GENOMIC DNA]</scope>
    <source>
        <strain evidence="7 8">CECT 9025</strain>
    </source>
</reference>
<comment type="caution">
    <text evidence="7">The sequence shown here is derived from an EMBL/GenBank/DDBJ whole genome shotgun (WGS) entry which is preliminary data.</text>
</comment>
<comment type="subcellular location">
    <subcellularLocation>
        <location evidence="1">Periplasm</location>
    </subcellularLocation>
</comment>
<dbReference type="EMBL" id="QJTE01000004">
    <property type="protein sequence ID" value="PYE82374.1"/>
    <property type="molecule type" value="Genomic_DNA"/>
</dbReference>
<evidence type="ECO:0000256" key="1">
    <source>
        <dbReference type="ARBA" id="ARBA00004418"/>
    </source>
</evidence>
<dbReference type="PIRSF" id="PIRSF002741">
    <property type="entry name" value="MppA"/>
    <property type="match status" value="1"/>
</dbReference>